<evidence type="ECO:0000256" key="4">
    <source>
        <dbReference type="SAM" id="SignalP"/>
    </source>
</evidence>
<keyword evidence="7" id="KW-1185">Reference proteome</keyword>
<evidence type="ECO:0000259" key="5">
    <source>
        <dbReference type="Pfam" id="PF10502"/>
    </source>
</evidence>
<dbReference type="SUPFAM" id="SSF51306">
    <property type="entry name" value="LexA/Signal peptidase"/>
    <property type="match status" value="1"/>
</dbReference>
<dbReference type="PRINTS" id="PR00727">
    <property type="entry name" value="LEADERPTASE"/>
</dbReference>
<proteinExistence type="inferred from homology"/>
<evidence type="ECO:0000313" key="6">
    <source>
        <dbReference type="EMBL" id="MFC5004957.1"/>
    </source>
</evidence>
<dbReference type="InterPro" id="IPR036286">
    <property type="entry name" value="LexA/Signal_pep-like_sf"/>
</dbReference>
<feature type="domain" description="Peptidase S26" evidence="5">
    <location>
        <begin position="29"/>
        <end position="173"/>
    </location>
</feature>
<protein>
    <recommendedName>
        <fullName evidence="3">Signal peptidase I</fullName>
        <ecNumber evidence="3">3.4.21.89</ecNumber>
    </recommendedName>
</protein>
<comment type="catalytic activity">
    <reaction evidence="3">
        <text>Cleavage of hydrophobic, N-terminal signal or leader sequences from secreted and periplasmic proteins.</text>
        <dbReference type="EC" id="3.4.21.89"/>
    </reaction>
</comment>
<dbReference type="PANTHER" id="PTHR43390">
    <property type="entry name" value="SIGNAL PEPTIDASE I"/>
    <property type="match status" value="1"/>
</dbReference>
<evidence type="ECO:0000256" key="2">
    <source>
        <dbReference type="ARBA" id="ARBA00009370"/>
    </source>
</evidence>
<reference evidence="7" key="1">
    <citation type="journal article" date="2019" name="Int. J. Syst. Evol. Microbiol.">
        <title>The Global Catalogue of Microorganisms (GCM) 10K type strain sequencing project: providing services to taxonomists for standard genome sequencing and annotation.</title>
        <authorList>
            <consortium name="The Broad Institute Genomics Platform"/>
            <consortium name="The Broad Institute Genome Sequencing Center for Infectious Disease"/>
            <person name="Wu L."/>
            <person name="Ma J."/>
        </authorList>
    </citation>
    <scope>NUCLEOTIDE SEQUENCE [LARGE SCALE GENOMIC DNA]</scope>
    <source>
        <strain evidence="7">CGMCC 4.7152</strain>
    </source>
</reference>
<feature type="signal peptide" evidence="4">
    <location>
        <begin position="1"/>
        <end position="23"/>
    </location>
</feature>
<gene>
    <name evidence="6" type="primary">lepB</name>
    <name evidence="6" type="ORF">ACFPIJ_44905</name>
</gene>
<dbReference type="NCBIfam" id="TIGR02227">
    <property type="entry name" value="sigpep_I_bact"/>
    <property type="match status" value="1"/>
</dbReference>
<dbReference type="InterPro" id="IPR019533">
    <property type="entry name" value="Peptidase_S26"/>
</dbReference>
<accession>A0ABV9W9T6</accession>
<dbReference type="Pfam" id="PF10502">
    <property type="entry name" value="Peptidase_S26"/>
    <property type="match status" value="1"/>
</dbReference>
<evidence type="ECO:0000256" key="3">
    <source>
        <dbReference type="RuleBase" id="RU362042"/>
    </source>
</evidence>
<dbReference type="PROSITE" id="PS51257">
    <property type="entry name" value="PROKAR_LIPOPROTEIN"/>
    <property type="match status" value="1"/>
</dbReference>
<keyword evidence="4" id="KW-0732">Signal</keyword>
<organism evidence="6 7">
    <name type="scientific">Dactylosporangium cerinum</name>
    <dbReference type="NCBI Taxonomy" id="1434730"/>
    <lineage>
        <taxon>Bacteria</taxon>
        <taxon>Bacillati</taxon>
        <taxon>Actinomycetota</taxon>
        <taxon>Actinomycetes</taxon>
        <taxon>Micromonosporales</taxon>
        <taxon>Micromonosporaceae</taxon>
        <taxon>Dactylosporangium</taxon>
    </lineage>
</organism>
<keyword evidence="3 6" id="KW-0378">Hydrolase</keyword>
<evidence type="ECO:0000256" key="1">
    <source>
        <dbReference type="ARBA" id="ARBA00004401"/>
    </source>
</evidence>
<dbReference type="InterPro" id="IPR000223">
    <property type="entry name" value="Pept_S26A_signal_pept_1"/>
</dbReference>
<dbReference type="EMBL" id="JBHSIU010000066">
    <property type="protein sequence ID" value="MFC5004957.1"/>
    <property type="molecule type" value="Genomic_DNA"/>
</dbReference>
<comment type="similarity">
    <text evidence="2 3">Belongs to the peptidase S26 family.</text>
</comment>
<keyword evidence="3" id="KW-0645">Protease</keyword>
<sequence>MRRPWMVLVVVALAVGGCGDATGDPPSAATEQFTQGGVSMEPAVKAGQVITVRKTGADYQPKRGDVVVFHGDQAHWVGTSSPLLKRVVAVGGETVACCTVAGKVTVDGEPIDEPYVAEDAALEVPPNPGSCEPRRFGPVMVPKDTVFLMGDNRARSNDSRCAGPVPVTAVFGVMSGN</sequence>
<comment type="subcellular location">
    <subcellularLocation>
        <location evidence="1">Cell membrane</location>
        <topology evidence="1">Single-pass type II membrane protein</topology>
    </subcellularLocation>
    <subcellularLocation>
        <location evidence="3">Membrane</location>
        <topology evidence="3">Single-pass type II membrane protein</topology>
    </subcellularLocation>
</comment>
<name>A0ABV9W9T6_9ACTN</name>
<feature type="chain" id="PRO_5045417336" description="Signal peptidase I" evidence="4">
    <location>
        <begin position="24"/>
        <end position="177"/>
    </location>
</feature>
<dbReference type="RefSeq" id="WP_380125315.1">
    <property type="nucleotide sequence ID" value="NZ_JBHSIU010000066.1"/>
</dbReference>
<comment type="caution">
    <text evidence="6">The sequence shown here is derived from an EMBL/GenBank/DDBJ whole genome shotgun (WGS) entry which is preliminary data.</text>
</comment>
<evidence type="ECO:0000313" key="7">
    <source>
        <dbReference type="Proteomes" id="UP001595912"/>
    </source>
</evidence>
<dbReference type="GO" id="GO:0009003">
    <property type="term" value="F:signal peptidase activity"/>
    <property type="evidence" value="ECO:0007669"/>
    <property type="project" value="UniProtKB-EC"/>
</dbReference>
<dbReference type="PANTHER" id="PTHR43390:SF1">
    <property type="entry name" value="CHLOROPLAST PROCESSING PEPTIDASE"/>
    <property type="match status" value="1"/>
</dbReference>
<dbReference type="Proteomes" id="UP001595912">
    <property type="component" value="Unassembled WGS sequence"/>
</dbReference>
<dbReference type="Gene3D" id="2.10.109.10">
    <property type="entry name" value="Umud Fragment, subunit A"/>
    <property type="match status" value="1"/>
</dbReference>
<dbReference type="CDD" id="cd06530">
    <property type="entry name" value="S26_SPase_I"/>
    <property type="match status" value="1"/>
</dbReference>
<dbReference type="EC" id="3.4.21.89" evidence="3"/>